<feature type="binding site" evidence="7">
    <location>
        <position position="29"/>
    </location>
    <ligand>
        <name>S-adenosyl-L-methionine</name>
        <dbReference type="ChEBI" id="CHEBI:59789"/>
    </ligand>
</feature>
<feature type="binding site" evidence="7">
    <location>
        <position position="137"/>
    </location>
    <ligand>
        <name>substrate</name>
    </ligand>
</feature>
<dbReference type="AlphaFoldDB" id="A0A511MYX9"/>
<dbReference type="Proteomes" id="UP000321306">
    <property type="component" value="Unassembled WGS sequence"/>
</dbReference>
<feature type="binding site" evidence="7">
    <location>
        <position position="53"/>
    </location>
    <ligand>
        <name>S-adenosyl-L-methionine</name>
        <dbReference type="ChEBI" id="CHEBI:59789"/>
    </ligand>
</feature>
<dbReference type="InterPro" id="IPR003358">
    <property type="entry name" value="tRNA_(Gua-N-7)_MeTrfase_Trmb"/>
</dbReference>
<keyword evidence="5 7" id="KW-0949">S-adenosyl-L-methionine</keyword>
<organism evidence="8 9">
    <name type="scientific">Deinococcus cellulosilyticus (strain DSM 18568 / NBRC 106333 / KACC 11606 / 5516J-15)</name>
    <dbReference type="NCBI Taxonomy" id="1223518"/>
    <lineage>
        <taxon>Bacteria</taxon>
        <taxon>Thermotogati</taxon>
        <taxon>Deinococcota</taxon>
        <taxon>Deinococci</taxon>
        <taxon>Deinococcales</taxon>
        <taxon>Deinococcaceae</taxon>
        <taxon>Deinococcus</taxon>
    </lineage>
</organism>
<comment type="catalytic activity">
    <reaction evidence="1 7">
        <text>guanosine(46) in tRNA + S-adenosyl-L-methionine = N(7)-methylguanosine(46) in tRNA + S-adenosyl-L-homocysteine</text>
        <dbReference type="Rhea" id="RHEA:42708"/>
        <dbReference type="Rhea" id="RHEA-COMP:10188"/>
        <dbReference type="Rhea" id="RHEA-COMP:10189"/>
        <dbReference type="ChEBI" id="CHEBI:57856"/>
        <dbReference type="ChEBI" id="CHEBI:59789"/>
        <dbReference type="ChEBI" id="CHEBI:74269"/>
        <dbReference type="ChEBI" id="CHEBI:74480"/>
        <dbReference type="EC" id="2.1.1.33"/>
    </reaction>
</comment>
<dbReference type="GO" id="GO:0008176">
    <property type="term" value="F:tRNA (guanine(46)-N7)-methyltransferase activity"/>
    <property type="evidence" value="ECO:0007669"/>
    <property type="project" value="UniProtKB-UniRule"/>
</dbReference>
<dbReference type="EC" id="2.1.1.33" evidence="7"/>
<comment type="function">
    <text evidence="2 7">Catalyzes the formation of N(7)-methylguanine at position 46 (m7G46) in tRNA.</text>
</comment>
<gene>
    <name evidence="7 8" type="primary">trmB</name>
    <name evidence="8" type="ORF">DC3_14390</name>
</gene>
<comment type="pathway">
    <text evidence="7">tRNA modification; N(7)-methylguanine-tRNA biosynthesis.</text>
</comment>
<evidence type="ECO:0000256" key="1">
    <source>
        <dbReference type="ARBA" id="ARBA00000142"/>
    </source>
</evidence>
<sequence length="314" mass="36097">MIFRPAEFRFPDVKERLYPETPDLPWHLEIGFGDGRFWTQQVQAEPANYLGVEISGVSLLKAEKKLRDAGIQNAILTKLHAEPLVQGVIPEGGLDRIYVNFPDPWPKHEHNRLLQVPFFELVSGRLKDGGEIWFTTDHEEYFQFALEQARQTELYELTQCEPPAAALQTKYALKWQDLGFDVYHVRFRAIKHKHIAPYQVFTEDDMPHSILVAGASPALTEFEKSVYRYGQRTVILLDVFRNLRNDGYVFLAHIEEEHLTQEVLVQVTPREDGTTLVKTAKFGSPLITEGVKLAVRSVTEYLKARGYQVTHTAY</sequence>
<dbReference type="Pfam" id="PF02390">
    <property type="entry name" value="Methyltransf_4"/>
    <property type="match status" value="1"/>
</dbReference>
<evidence type="ECO:0000313" key="9">
    <source>
        <dbReference type="Proteomes" id="UP000321306"/>
    </source>
</evidence>
<dbReference type="OrthoDB" id="9802090at2"/>
<feature type="binding site" evidence="7">
    <location>
        <position position="107"/>
    </location>
    <ligand>
        <name>substrate</name>
    </ligand>
</feature>
<dbReference type="HAMAP" id="MF_01057">
    <property type="entry name" value="tRNA_methyltr_TrmB"/>
    <property type="match status" value="1"/>
</dbReference>
<dbReference type="Gene3D" id="3.40.50.150">
    <property type="entry name" value="Vaccinia Virus protein VP39"/>
    <property type="match status" value="1"/>
</dbReference>
<dbReference type="InterPro" id="IPR029063">
    <property type="entry name" value="SAM-dependent_MTases_sf"/>
</dbReference>
<dbReference type="SUPFAM" id="SSF53335">
    <property type="entry name" value="S-adenosyl-L-methionine-dependent methyltransferases"/>
    <property type="match status" value="1"/>
</dbReference>
<dbReference type="RefSeq" id="WP_146883423.1">
    <property type="nucleotide sequence ID" value="NZ_BJXB01000005.1"/>
</dbReference>
<reference evidence="8 9" key="1">
    <citation type="submission" date="2019-07" db="EMBL/GenBank/DDBJ databases">
        <title>Whole genome shotgun sequence of Deinococcus cellulosilyticus NBRC 106333.</title>
        <authorList>
            <person name="Hosoyama A."/>
            <person name="Uohara A."/>
            <person name="Ohji S."/>
            <person name="Ichikawa N."/>
        </authorList>
    </citation>
    <scope>NUCLEOTIDE SEQUENCE [LARGE SCALE GENOMIC DNA]</scope>
    <source>
        <strain evidence="8 9">NBRC 106333</strain>
    </source>
</reference>
<feature type="binding site" evidence="7">
    <location>
        <position position="103"/>
    </location>
    <ligand>
        <name>S-adenosyl-L-methionine</name>
        <dbReference type="ChEBI" id="CHEBI:59789"/>
    </ligand>
</feature>
<evidence type="ECO:0000313" key="8">
    <source>
        <dbReference type="EMBL" id="GEM45804.1"/>
    </source>
</evidence>
<dbReference type="CDD" id="cd02440">
    <property type="entry name" value="AdoMet_MTases"/>
    <property type="match status" value="1"/>
</dbReference>
<keyword evidence="4 7" id="KW-0808">Transferase</keyword>
<comment type="caution">
    <text evidence="7">Lacks conserved residue(s) required for the propagation of feature annotation.</text>
</comment>
<evidence type="ECO:0000256" key="2">
    <source>
        <dbReference type="ARBA" id="ARBA00003015"/>
    </source>
</evidence>
<evidence type="ECO:0000256" key="6">
    <source>
        <dbReference type="ARBA" id="ARBA00022694"/>
    </source>
</evidence>
<name>A0A511MYX9_DEIC1</name>
<accession>A0A511MYX9</accession>
<evidence type="ECO:0000256" key="7">
    <source>
        <dbReference type="HAMAP-Rule" id="MF_01057"/>
    </source>
</evidence>
<dbReference type="PANTHER" id="PTHR23417">
    <property type="entry name" value="3-DEOXY-D-MANNO-OCTULOSONIC-ACID TRANSFERASE/TRNA GUANINE-N 7 - -METHYLTRANSFERASE"/>
    <property type="match status" value="1"/>
</dbReference>
<comment type="similarity">
    <text evidence="7">Belongs to the class I-like SAM-binding methyltransferase superfamily. TrmB family.</text>
</comment>
<evidence type="ECO:0000256" key="3">
    <source>
        <dbReference type="ARBA" id="ARBA00022603"/>
    </source>
</evidence>
<proteinExistence type="inferred from homology"/>
<comment type="caution">
    <text evidence="8">The sequence shown here is derived from an EMBL/GenBank/DDBJ whole genome shotgun (WGS) entry which is preliminary data.</text>
</comment>
<dbReference type="GO" id="GO:0043527">
    <property type="term" value="C:tRNA methyltransferase complex"/>
    <property type="evidence" value="ECO:0007669"/>
    <property type="project" value="TreeGrafter"/>
</dbReference>
<protein>
    <recommendedName>
        <fullName evidence="7">tRNA (guanine-N(7)-)-methyltransferase</fullName>
        <ecNumber evidence="7">2.1.1.33</ecNumber>
    </recommendedName>
    <alternativeName>
        <fullName evidence="7">tRNA (guanine(46)-N(7))-methyltransferase</fullName>
    </alternativeName>
    <alternativeName>
        <fullName evidence="7">tRNA(m7G46)-methyltransferase</fullName>
    </alternativeName>
</protein>
<keyword evidence="3 7" id="KW-0489">Methyltransferase</keyword>
<evidence type="ECO:0000256" key="4">
    <source>
        <dbReference type="ARBA" id="ARBA00022679"/>
    </source>
</evidence>
<dbReference type="PANTHER" id="PTHR23417:SF14">
    <property type="entry name" value="PENTACOTRIPEPTIDE-REPEAT REGION OF PRORP DOMAIN-CONTAINING PROTEIN"/>
    <property type="match status" value="1"/>
</dbReference>
<dbReference type="UniPathway" id="UPA00989"/>
<keyword evidence="9" id="KW-1185">Reference proteome</keyword>
<dbReference type="InterPro" id="IPR055361">
    <property type="entry name" value="tRNA_methyltr_TrmB_bact"/>
</dbReference>
<dbReference type="EMBL" id="BJXB01000005">
    <property type="protein sequence ID" value="GEM45804.1"/>
    <property type="molecule type" value="Genomic_DNA"/>
</dbReference>
<keyword evidence="6 7" id="KW-0819">tRNA processing</keyword>
<dbReference type="PROSITE" id="PS51625">
    <property type="entry name" value="SAM_MT_TRMB"/>
    <property type="match status" value="1"/>
</dbReference>
<evidence type="ECO:0000256" key="5">
    <source>
        <dbReference type="ARBA" id="ARBA00022691"/>
    </source>
</evidence>